<feature type="domain" description="Carrier" evidence="3">
    <location>
        <begin position="1"/>
        <end position="74"/>
    </location>
</feature>
<dbReference type="SUPFAM" id="SSF47336">
    <property type="entry name" value="ACP-like"/>
    <property type="match status" value="1"/>
</dbReference>
<evidence type="ECO:0000259" key="3">
    <source>
        <dbReference type="PROSITE" id="PS50075"/>
    </source>
</evidence>
<dbReference type="EMBL" id="BAABDQ010000022">
    <property type="protein sequence ID" value="GAA3585442.1"/>
    <property type="molecule type" value="Genomic_DNA"/>
</dbReference>
<keyword evidence="1" id="KW-0596">Phosphopantetheine</keyword>
<accession>A0ABP6YNQ5</accession>
<organism evidence="4 5">
    <name type="scientific">Nonomuraea rosea</name>
    <dbReference type="NCBI Taxonomy" id="638574"/>
    <lineage>
        <taxon>Bacteria</taxon>
        <taxon>Bacillati</taxon>
        <taxon>Actinomycetota</taxon>
        <taxon>Actinomycetes</taxon>
        <taxon>Streptosporangiales</taxon>
        <taxon>Streptosporangiaceae</taxon>
        <taxon>Nonomuraea</taxon>
    </lineage>
</organism>
<dbReference type="Gene3D" id="1.10.1200.10">
    <property type="entry name" value="ACP-like"/>
    <property type="match status" value="1"/>
</dbReference>
<dbReference type="InterPro" id="IPR006162">
    <property type="entry name" value="Ppantetheine_attach_site"/>
</dbReference>
<comment type="caution">
    <text evidence="4">The sequence shown here is derived from an EMBL/GenBank/DDBJ whole genome shotgun (WGS) entry which is preliminary data.</text>
</comment>
<gene>
    <name evidence="4" type="ORF">GCM10022419_079230</name>
</gene>
<keyword evidence="5" id="KW-1185">Reference proteome</keyword>
<reference evidence="5" key="1">
    <citation type="journal article" date="2019" name="Int. J. Syst. Evol. Microbiol.">
        <title>The Global Catalogue of Microorganisms (GCM) 10K type strain sequencing project: providing services to taxonomists for standard genome sequencing and annotation.</title>
        <authorList>
            <consortium name="The Broad Institute Genomics Platform"/>
            <consortium name="The Broad Institute Genome Sequencing Center for Infectious Disease"/>
            <person name="Wu L."/>
            <person name="Ma J."/>
        </authorList>
    </citation>
    <scope>NUCLEOTIDE SEQUENCE [LARGE SCALE GENOMIC DNA]</scope>
    <source>
        <strain evidence="5">JCM 17326</strain>
    </source>
</reference>
<evidence type="ECO:0000256" key="1">
    <source>
        <dbReference type="ARBA" id="ARBA00022450"/>
    </source>
</evidence>
<dbReference type="PROSITE" id="PS00012">
    <property type="entry name" value="PHOSPHOPANTETHEINE"/>
    <property type="match status" value="1"/>
</dbReference>
<evidence type="ECO:0000313" key="4">
    <source>
        <dbReference type="EMBL" id="GAA3585442.1"/>
    </source>
</evidence>
<evidence type="ECO:0000313" key="5">
    <source>
        <dbReference type="Proteomes" id="UP001500630"/>
    </source>
</evidence>
<protein>
    <recommendedName>
        <fullName evidence="3">Carrier domain-containing protein</fullName>
    </recommendedName>
</protein>
<dbReference type="InterPro" id="IPR036736">
    <property type="entry name" value="ACP-like_sf"/>
</dbReference>
<dbReference type="SMART" id="SM01294">
    <property type="entry name" value="PKS_PP_betabranch"/>
    <property type="match status" value="1"/>
</dbReference>
<evidence type="ECO:0000256" key="2">
    <source>
        <dbReference type="ARBA" id="ARBA00022553"/>
    </source>
</evidence>
<name>A0ABP6YNQ5_9ACTN</name>
<dbReference type="Pfam" id="PF00550">
    <property type="entry name" value="PP-binding"/>
    <property type="match status" value="1"/>
</dbReference>
<dbReference type="PROSITE" id="PS50075">
    <property type="entry name" value="CARRIER"/>
    <property type="match status" value="1"/>
</dbReference>
<dbReference type="RefSeq" id="WP_345570096.1">
    <property type="nucleotide sequence ID" value="NZ_BAABDQ010000022.1"/>
</dbReference>
<keyword evidence="2" id="KW-0597">Phosphoprotein</keyword>
<dbReference type="SMART" id="SM00823">
    <property type="entry name" value="PKS_PP"/>
    <property type="match status" value="1"/>
</dbReference>
<dbReference type="InterPro" id="IPR020806">
    <property type="entry name" value="PKS_PP-bd"/>
</dbReference>
<dbReference type="Proteomes" id="UP001500630">
    <property type="component" value="Unassembled WGS sequence"/>
</dbReference>
<dbReference type="PANTHER" id="PTHR45527">
    <property type="entry name" value="NONRIBOSOMAL PEPTIDE SYNTHETASE"/>
    <property type="match status" value="1"/>
</dbReference>
<dbReference type="PANTHER" id="PTHR45527:SF1">
    <property type="entry name" value="FATTY ACID SYNTHASE"/>
    <property type="match status" value="1"/>
</dbReference>
<sequence length="83" mass="9101">MSTVRDVLTEDWKVLLALDDVGPDDDFFELGGHSLVAIRIVARIRARYGVDLPVADVFTYPTVAELAEVVTGMLEVDGDRHSA</sequence>
<proteinExistence type="predicted"/>
<dbReference type="InterPro" id="IPR009081">
    <property type="entry name" value="PP-bd_ACP"/>
</dbReference>